<dbReference type="PROSITE" id="PS00916">
    <property type="entry name" value="PI3_4_KINASE_2"/>
    <property type="match status" value="1"/>
</dbReference>
<dbReference type="SMART" id="SM00146">
    <property type="entry name" value="PI3Kc"/>
    <property type="match status" value="1"/>
</dbReference>
<dbReference type="GO" id="GO:0000723">
    <property type="term" value="P:telomere maintenance"/>
    <property type="evidence" value="ECO:0007669"/>
    <property type="project" value="TreeGrafter"/>
</dbReference>
<dbReference type="PROSITE" id="PS51189">
    <property type="entry name" value="FAT"/>
    <property type="match status" value="1"/>
</dbReference>
<feature type="domain" description="PI3K/PI4K catalytic" evidence="16">
    <location>
        <begin position="3618"/>
        <end position="3944"/>
    </location>
</feature>
<comment type="catalytic activity">
    <reaction evidence="13">
        <text>L-threonyl-[protein] + ATP = O-phospho-L-threonyl-[protein] + ADP + H(+)</text>
        <dbReference type="Rhea" id="RHEA:46608"/>
        <dbReference type="Rhea" id="RHEA-COMP:11060"/>
        <dbReference type="Rhea" id="RHEA-COMP:11605"/>
        <dbReference type="ChEBI" id="CHEBI:15378"/>
        <dbReference type="ChEBI" id="CHEBI:30013"/>
        <dbReference type="ChEBI" id="CHEBI:30616"/>
        <dbReference type="ChEBI" id="CHEBI:61977"/>
        <dbReference type="ChEBI" id="CHEBI:456216"/>
        <dbReference type="EC" id="2.7.11.1"/>
    </reaction>
</comment>
<keyword evidence="5" id="KW-0597">Phosphoprotein</keyword>
<dbReference type="InterPro" id="IPR046804">
    <property type="entry name" value="DNA-PKcs_N"/>
</dbReference>
<dbReference type="OrthoDB" id="381190at2759"/>
<evidence type="ECO:0000256" key="14">
    <source>
        <dbReference type="ARBA" id="ARBA00048679"/>
    </source>
</evidence>
<dbReference type="InterPro" id="IPR036940">
    <property type="entry name" value="PI3/4_kinase_cat_sf"/>
</dbReference>
<evidence type="ECO:0000256" key="7">
    <source>
        <dbReference type="ARBA" id="ARBA00022741"/>
    </source>
</evidence>
<dbReference type="Pfam" id="PF00454">
    <property type="entry name" value="PI3_PI4_kinase"/>
    <property type="match status" value="1"/>
</dbReference>
<keyword evidence="8" id="KW-0227">DNA damage</keyword>
<dbReference type="SUPFAM" id="SSF56112">
    <property type="entry name" value="Protein kinase-like (PK-like)"/>
    <property type="match status" value="1"/>
</dbReference>
<proteinExistence type="predicted"/>
<evidence type="ECO:0000256" key="6">
    <source>
        <dbReference type="ARBA" id="ARBA00022679"/>
    </source>
</evidence>
<dbReference type="GO" id="GO:0035556">
    <property type="term" value="P:intracellular signal transduction"/>
    <property type="evidence" value="ECO:0007669"/>
    <property type="project" value="UniProtKB-ARBA"/>
</dbReference>
<keyword evidence="12" id="KW-0539">Nucleus</keyword>
<dbReference type="InterPro" id="IPR045581">
    <property type="entry name" value="DNAPKcs_CC5"/>
</dbReference>
<dbReference type="GO" id="GO:0004677">
    <property type="term" value="F:DNA-dependent protein kinase activity"/>
    <property type="evidence" value="ECO:0007669"/>
    <property type="project" value="InterPro"/>
</dbReference>
<dbReference type="PROSITE" id="PS51190">
    <property type="entry name" value="FATC"/>
    <property type="match status" value="1"/>
</dbReference>
<gene>
    <name evidence="19" type="ORF">BGZ97_006979</name>
</gene>
<evidence type="ECO:0000256" key="10">
    <source>
        <dbReference type="ARBA" id="ARBA00022840"/>
    </source>
</evidence>
<dbReference type="Pfam" id="PF19704">
    <property type="entry name" value="DNAPKcs_CC5"/>
    <property type="match status" value="3"/>
</dbReference>
<dbReference type="EC" id="2.7.11.1" evidence="2"/>
<dbReference type="InterPro" id="IPR018936">
    <property type="entry name" value="PI3/4_kinase_CS"/>
</dbReference>
<keyword evidence="4" id="KW-0723">Serine/threonine-protein kinase</keyword>
<dbReference type="PANTHER" id="PTHR11139:SF68">
    <property type="entry name" value="DNA-DEPENDENT PROTEIN KINASE CATALYTIC SUBUNIT"/>
    <property type="match status" value="1"/>
</dbReference>
<keyword evidence="11" id="KW-0234">DNA repair</keyword>
<dbReference type="GO" id="GO:0006303">
    <property type="term" value="P:double-strand break repair via nonhomologous end joining"/>
    <property type="evidence" value="ECO:0007669"/>
    <property type="project" value="InterPro"/>
</dbReference>
<dbReference type="InterPro" id="IPR037706">
    <property type="entry name" value="DNA-PK_dom"/>
</dbReference>
<keyword evidence="7" id="KW-0547">Nucleotide-binding</keyword>
<comment type="caution">
    <text evidence="19">The sequence shown here is derived from an EMBL/GenBank/DDBJ whole genome shotgun (WGS) entry which is preliminary data.</text>
</comment>
<feature type="domain" description="FATC" evidence="18">
    <location>
        <begin position="3992"/>
        <end position="4024"/>
    </location>
</feature>
<evidence type="ECO:0000256" key="3">
    <source>
        <dbReference type="ARBA" id="ARBA00018077"/>
    </source>
</evidence>
<dbReference type="InterPro" id="IPR011009">
    <property type="entry name" value="Kinase-like_dom_sf"/>
</dbReference>
<comment type="subcellular location">
    <subcellularLocation>
        <location evidence="1">Nucleus</location>
        <location evidence="1">Nucleolus</location>
    </subcellularLocation>
</comment>
<dbReference type="Gene3D" id="1.10.1070.11">
    <property type="entry name" value="Phosphatidylinositol 3-/4-kinase, catalytic domain"/>
    <property type="match status" value="1"/>
</dbReference>
<dbReference type="EMBL" id="JAAAIN010000309">
    <property type="protein sequence ID" value="KAG0316377.1"/>
    <property type="molecule type" value="Genomic_DNA"/>
</dbReference>
<dbReference type="Pfam" id="PF08163">
    <property type="entry name" value="DNAPKcs_CC3"/>
    <property type="match status" value="1"/>
</dbReference>
<evidence type="ECO:0000259" key="18">
    <source>
        <dbReference type="PROSITE" id="PS51190"/>
    </source>
</evidence>
<evidence type="ECO:0000256" key="13">
    <source>
        <dbReference type="ARBA" id="ARBA00047899"/>
    </source>
</evidence>
<dbReference type="Pfam" id="PF02259">
    <property type="entry name" value="FAT"/>
    <property type="match status" value="1"/>
</dbReference>
<evidence type="ECO:0000256" key="15">
    <source>
        <dbReference type="SAM" id="MobiDB-lite"/>
    </source>
</evidence>
<sequence>MGSPLDHIRLSLVELIDDVNDSNPDIKFDSQAAASNISNITLSDLREDELDMATSLLFNSDRGIMYFLRRSLDNNARANAKVTFLEFTAEYLTRSPTSMSPFIKTCQTLFLNDGAAKVKRASLLPIKIILSSFTSLIDPEALDIAGLFLKCYTAYATQQTKMGGTVKAEVLEVLGMVARYFPTIAAERLDSVVRWCMTTVETQLSAGGKQELSLVAGAIVGLDNCLYSLSSEIATSKVPDIMKFVKTLVDVPEDLSRYAAPVAALDLFAHHIHLFRPLLLGIYDWMFQSIGGYCDHTNDKMSKSGYNALDAFLQEFFTTNFNRIISTEVVSTLALYKTMSVAIRGYGYFAAPCKHIAPDQLHQLLANLLKKSAFLVSSNTNEGIDGSTSHLAAFITAYTFVAQVYDEIPELLMTALNQMTNVAVVNFAKLSYYNRIDCTIAIERLLIMLFNKGEGVLKGFFDKFSYKLLVFTSSDISRSLADLFKGSQQPGATESVPHSYTVYLFLWRNLFKPNSLSKDLKKKFTEISDDDQERFLQIIYGSTMESFKRLVSLLNLSVSDAEALVDEEAASGDDSTPEYRLLDPDASMELVSTVATTSGDVAKMQANCAKDFVIFQNLTEFWQLFLPEIRPDLFARWTYVIGNTLIELSARHPLVSGFYKMFAACLQVCQKNTLFKATYTSDRRVKNEGESMEVQRAAALFQKYIREVLARLEQYKDDLLASCLHLVLSSPSALTDSVSVIAPIQLALKLGLGYFPLASIGLDAVERWIEIVDREQNSWFAQVLPCLNEYLLVQVPLGESDGGEGSAVKPRKDRSGKGSTAYAEMVKNVFTLGSSSQVQSMKDLQLRILRLLGRQAQYNKLILDQRSARSDDKTAVSDLIAWDPESRVKFKIPFQEMKTELQLDEMLPRIVDLAEHSLNRQIKVASCELLHSLVILMVGSNASRARSSQDTKNSPFHKIYLKVFPALLRLAVDVDLVPQSLYRPLVSQLIHWLTISSQYENPETIALLSCCMDAACDTLGPLRDYGAECLGEFVKWSIKQTGTSSSSVNVKSLLKRTYNLASHSNPTKRLGAARIVNRINRTFREEATLVNQFTLELLYWMLFGLRLAEGDHTGLGTRQQTYQAITHLQRIIQVKSTLFLKDSRDRRRFPNHDDATLEVVVEWLLNETAQPEVEYTRVCRMLFDSFVKLLPHFSTPGSWIGTKLSQDPKYINNIYKGSAYSSETFADPTVYQKWSAQLASNLSNYIWLLNHTGSSERLLTQLKTGTIMTACGKFLEKCLRFSRALERDELATPLTATERRQITDQNFITVRRVISFVSLVASRDSERGGSSLVESLKASGLLGTNFSAVFAACLFNPDSIGNEELLKSGDETRQLKSELETGLKVVKKLPSNILQHFSKGLREMITVNSLIPLAPSLNLKGRDPVKCRAALDGIELVQKCELLNDMFEGSSHKSDQFITSLYETFMEVQGTQDPLWISYCSALLRLSMTDSQSRRKLWCYLLDPGNMEQAKLMYLKYADEINRGLATHFSDLSPLLAQSVKSSPLLLTIWNDFLDYMFSHAELTAEKNMFLNVLTADYSVLENLINSLDGDQAAKAAMAIAIWKKVVGLSPRILRMSKTEAFVDYFFKVYQSFFERDPESRQYLELPAMSEAFPILPIFLAYPGARTTEFETVFSRAILNMMPSSSSEYELGSSKFKDYIAALDLLLKALVASSKTSLFKTLMGIAIRESNHPHMERLQQSIASYALKLPLSKFLETTGYCFEEFVKRTHADVHRRNIIKQILLPILTIVPPLSVTEFYVLNIVRIIGVIKQEPPRLTDVDLRRDFIERECCYDLVHVMYMRLPPESVNTKESRIVDTFTKGKAVTGKELTVEVFKTANAAKFKQDSISMTPEAAALREGYKRAAYNALAAAILCTQRKEDFFRQFLFRDNDAKKEYVWENIVDLTAVYHFEQVLSSPLVKTRLSDLRSRSLSPNKTLSAKFQYMSSQYLRDSSLSQSVGMVDDGNVFSDQEPSDSEQGGDGHAGVNLSSMSGASKGAEGKTDNQSSENEHMLELDAINTNPCMKMILQVISELHGSITPPPKEMAREEGSMPSWMRDMYKKMVDQKTPLNIRLFLAKIVINMPEAFEMYAHSWIRPIMRLAMEGDTFGEAMNYFVQDLCVLIVVWGASVKLENSYEDRVLLLSFLSYLMKNCHHDQRRYLVNNIELIKGVFENWSNIAIVPTNVIYDNFSNRDEKKNLTGIQLLGIVLTHDNPPFYNGPEIDLGTLREEMYYEALVRNMGTSPKGVYTSAAEVCGLVLAYMKKHNCMNEDFVEIVTRKLSEMVVSASNSGSKTKGGTVQFLNCLHKVQLNYPEITDPFPPRIFFLFQKLLGEERRLALEILAGRAQFIPDLFKELQGVNFLGCLKHNDEGTQFAALSIIYGLWESLEPEQIIYFLDTLVYEFSSHSSMECRKLYYSILMVLFEKFAGDPSESIRHTVAEFWYGKNRLPSNTFQRLDQIVKNMYDPQAEDTFLTYATYMLLDPTKKSSDYTEPIFADSLPNAKFNDSYSNIDTSWRNTSVMTPLFVHTQQSQSQALRIQATLGDDELRATQSTFEFSMTMDGGAPGIRSQLGGTSNSSSALLFKNPPTQDGTMAPSLFADAPNQKYRRLHYRSLKTDQATQSARFKRVHDARVQNLAQAALDKETARIKSVTMIRKYRAGDLPDIQIPYADILRPLQRLAELDVEICRMLFSKLVMGLMNQVDSQMDTEEEATSFKDGLIAGFRTLLERSTVLYTPFIGSILRICHDYGEADISSELISRVSIRSSNQHLGIILLEKQIQYSDPRERSNKRQKTGGPGFHDLKRKNWVDLASVYKSIDEKDVVKSIYECKVATTEFTSRAIAAEVVGDYDEAVKIYFDGITKHFANEVHVDDIEQGVWAQGRLECLEHLADWGYLEANMMSDLEQNPQDIWTVDYQDPYLHYFLTSYIKLFDGKREEEMLEPWTIETPNPLFAFIDEAMSNTAHRHVLVTQYQPELALTAIIRKDFKQASHYVRKSYERFLSKWSNLHPLSEKPRLQELANLQQIVEMEEFLGGMDEALRAAPTDPLGSLLTRWERRYPGKTTDTMITWNNIVEDRRLMVQRLEEALPYSRKQEAVVSNHQIRNFLQMSAASRDQGNFYVANNCIIAMKRLSAPNYDIYQSQLKLGLSKATAELDRIAKTDTLIEAITSYEEYSKRVKDLDATQTVGLKLLGSRSYGLLHDIIADDEDIYDHLKTSEWAQQLLRSHGGGTDISQELQKRGFECLQGAASVETGERMTKKLRLTTANYCDKILRHHENQEEKGDAMMADQDLDVYAHLLIRDTLLSMRDEEHGATELFPRLLQVIEIYPSTQKTFTELVSSFPGCWTFVCWIPQMVAILDKPTGTCVMPILNMIAKQYPNALYYPLTISAENYIFERDSAGERRKAEFIKLKREIASPLKEDFIFELRRLTNPEHLLKDWLEQTLVLFPNKAKNAEQIMALYQDLRKLMLDASDPRVGVIAKGFASRMGSKMDSLCGKTGQKLGTMSNKDFNNNIIKLVRGEIQNVRELPKKSDADLLKSYSPWLSGFQALDYPSESIDIPGQYTGASPPAQIATIQRFDQRLLVMSSIRKPKRLSFLGSDEKEHLFLVKGGEDLRLDQRVQQLFSLMNGLMQKDPQCSQQNISVGTYKVIPMSGSLGILEWVDNTKPLRHCVEGELPNKDGWRRAQEQHSRFVASFKGDMNGYHNLFIHATRDKVVKHMENLHSHFREDLLRQSIVRLAASPEAFLMLRSEFAKSLAAVNICSYILGIGDRHLENFLVDLSTGCLIPIDFGHAFGSATEALPVPELAPFRLTRQLEAFLNPLGSKGLLEHPMVCIMKALQSKRDVILNTMDIFVKEPLLDWRKHAINQAREQKKRGGDMASFEIDEESVAPPAWYLQQKMGIARKKLEGYNPAQLTAAELKLGHANKEFLPMLVKTTLGDKQFNVRARQGKVCTSVQAQVECLIDMATDLDILGRAWIGWMPWV</sequence>
<evidence type="ECO:0000256" key="4">
    <source>
        <dbReference type="ARBA" id="ARBA00022527"/>
    </source>
</evidence>
<dbReference type="InterPro" id="IPR012582">
    <property type="entry name" value="DNAPKcs_CC3"/>
</dbReference>
<dbReference type="Pfam" id="PF20502">
    <property type="entry name" value="DNAPKcs_CC1-2"/>
    <property type="match status" value="1"/>
</dbReference>
<evidence type="ECO:0000256" key="5">
    <source>
        <dbReference type="ARBA" id="ARBA00022553"/>
    </source>
</evidence>
<dbReference type="SMART" id="SM01343">
    <property type="entry name" value="FATC"/>
    <property type="match status" value="1"/>
</dbReference>
<dbReference type="InterPro" id="IPR003151">
    <property type="entry name" value="PIK-rel_kinase_FAT"/>
</dbReference>
<evidence type="ECO:0000256" key="11">
    <source>
        <dbReference type="ARBA" id="ARBA00023204"/>
    </source>
</evidence>
<keyword evidence="6" id="KW-0808">Transferase</keyword>
<dbReference type="Pfam" id="PF20500">
    <property type="entry name" value="DNA-PKcs_N"/>
    <property type="match status" value="1"/>
</dbReference>
<dbReference type="CDD" id="cd05172">
    <property type="entry name" value="PIKKc_DNA-PK"/>
    <property type="match status" value="1"/>
</dbReference>
<evidence type="ECO:0000259" key="17">
    <source>
        <dbReference type="PROSITE" id="PS51189"/>
    </source>
</evidence>
<dbReference type="InterPro" id="IPR000403">
    <property type="entry name" value="PI3/4_kinase_cat_dom"/>
</dbReference>
<dbReference type="Gene3D" id="3.30.1010.10">
    <property type="entry name" value="Phosphatidylinositol 3-kinase Catalytic Subunit, Chain A, domain 4"/>
    <property type="match status" value="1"/>
</dbReference>
<organism evidence="19 20">
    <name type="scientific">Linnemannia gamsii</name>
    <dbReference type="NCBI Taxonomy" id="64522"/>
    <lineage>
        <taxon>Eukaryota</taxon>
        <taxon>Fungi</taxon>
        <taxon>Fungi incertae sedis</taxon>
        <taxon>Mucoromycota</taxon>
        <taxon>Mortierellomycotina</taxon>
        <taxon>Mortierellomycetes</taxon>
        <taxon>Mortierellales</taxon>
        <taxon>Mortierellaceae</taxon>
        <taxon>Linnemannia</taxon>
    </lineage>
</organism>
<dbReference type="PROSITE" id="PS50290">
    <property type="entry name" value="PI3_4_KINASE_3"/>
    <property type="match status" value="1"/>
</dbReference>
<evidence type="ECO:0000256" key="8">
    <source>
        <dbReference type="ARBA" id="ARBA00022763"/>
    </source>
</evidence>
<dbReference type="PANTHER" id="PTHR11139">
    <property type="entry name" value="ATAXIA TELANGIECTASIA MUTATED ATM -RELATED"/>
    <property type="match status" value="1"/>
</dbReference>
<comment type="catalytic activity">
    <reaction evidence="14">
        <text>L-seryl-[protein] + ATP = O-phospho-L-seryl-[protein] + ADP + H(+)</text>
        <dbReference type="Rhea" id="RHEA:17989"/>
        <dbReference type="Rhea" id="RHEA-COMP:9863"/>
        <dbReference type="Rhea" id="RHEA-COMP:11604"/>
        <dbReference type="ChEBI" id="CHEBI:15378"/>
        <dbReference type="ChEBI" id="CHEBI:29999"/>
        <dbReference type="ChEBI" id="CHEBI:30616"/>
        <dbReference type="ChEBI" id="CHEBI:83421"/>
        <dbReference type="ChEBI" id="CHEBI:456216"/>
        <dbReference type="EC" id="2.7.11.1"/>
    </reaction>
</comment>
<dbReference type="GO" id="GO:0005524">
    <property type="term" value="F:ATP binding"/>
    <property type="evidence" value="ECO:0007669"/>
    <property type="project" value="UniProtKB-KW"/>
</dbReference>
<keyword evidence="20" id="KW-1185">Reference proteome</keyword>
<evidence type="ECO:0000256" key="1">
    <source>
        <dbReference type="ARBA" id="ARBA00004604"/>
    </source>
</evidence>
<evidence type="ECO:0000259" key="16">
    <source>
        <dbReference type="PROSITE" id="PS50290"/>
    </source>
</evidence>
<reference evidence="19" key="1">
    <citation type="journal article" date="2020" name="Fungal Divers.">
        <title>Resolving the Mortierellaceae phylogeny through synthesis of multi-gene phylogenetics and phylogenomics.</title>
        <authorList>
            <person name="Vandepol N."/>
            <person name="Liber J."/>
            <person name="Desiro A."/>
            <person name="Na H."/>
            <person name="Kennedy M."/>
            <person name="Barry K."/>
            <person name="Grigoriev I.V."/>
            <person name="Miller A.N."/>
            <person name="O'Donnell K."/>
            <person name="Stajich J.E."/>
            <person name="Bonito G."/>
        </authorList>
    </citation>
    <scope>NUCLEOTIDE SEQUENCE</scope>
    <source>
        <strain evidence="19">NVP60</strain>
    </source>
</reference>
<dbReference type="GO" id="GO:0005730">
    <property type="term" value="C:nucleolus"/>
    <property type="evidence" value="ECO:0007669"/>
    <property type="project" value="UniProtKB-SubCell"/>
</dbReference>
<dbReference type="InterPro" id="IPR016024">
    <property type="entry name" value="ARM-type_fold"/>
</dbReference>
<dbReference type="InterPro" id="IPR050517">
    <property type="entry name" value="DDR_Repair_Kinase"/>
</dbReference>
<accession>A0A9P6RAW4</accession>
<keyword evidence="10" id="KW-0067">ATP-binding</keyword>
<feature type="compositionally biased region" description="Basic and acidic residues" evidence="15">
    <location>
        <begin position="2038"/>
        <end position="2049"/>
    </location>
</feature>
<dbReference type="InterPro" id="IPR003152">
    <property type="entry name" value="FATC_dom"/>
</dbReference>
<evidence type="ECO:0000313" key="19">
    <source>
        <dbReference type="EMBL" id="KAG0316377.1"/>
    </source>
</evidence>
<evidence type="ECO:0000256" key="12">
    <source>
        <dbReference type="ARBA" id="ARBA00023242"/>
    </source>
</evidence>
<dbReference type="InterPro" id="IPR046803">
    <property type="entry name" value="DNAPKcs_CC1-2"/>
</dbReference>
<protein>
    <recommendedName>
        <fullName evidence="3">DNA-dependent protein kinase catalytic subunit</fullName>
        <ecNumber evidence="2">2.7.11.1</ecNumber>
    </recommendedName>
</protein>
<dbReference type="SUPFAM" id="SSF48371">
    <property type="entry name" value="ARM repeat"/>
    <property type="match status" value="2"/>
</dbReference>
<evidence type="ECO:0000313" key="20">
    <source>
        <dbReference type="Proteomes" id="UP000823405"/>
    </source>
</evidence>
<keyword evidence="9" id="KW-0418">Kinase</keyword>
<feature type="region of interest" description="Disordered" evidence="15">
    <location>
        <begin position="2001"/>
        <end position="2049"/>
    </location>
</feature>
<dbReference type="InterPro" id="IPR014009">
    <property type="entry name" value="PIK_FAT"/>
</dbReference>
<dbReference type="Pfam" id="PF02260">
    <property type="entry name" value="FATC"/>
    <property type="match status" value="1"/>
</dbReference>
<evidence type="ECO:0000256" key="9">
    <source>
        <dbReference type="ARBA" id="ARBA00022777"/>
    </source>
</evidence>
<feature type="domain" description="FAT" evidence="17">
    <location>
        <begin position="2797"/>
        <end position="3431"/>
    </location>
</feature>
<name>A0A9P6RAW4_9FUNG</name>
<evidence type="ECO:0000256" key="2">
    <source>
        <dbReference type="ARBA" id="ARBA00012513"/>
    </source>
</evidence>
<dbReference type="Proteomes" id="UP000823405">
    <property type="component" value="Unassembled WGS sequence"/>
</dbReference>
<dbReference type="SMART" id="SM01344">
    <property type="entry name" value="NUC194"/>
    <property type="match status" value="1"/>
</dbReference>